<dbReference type="EMBL" id="CAXLJM020000111">
    <property type="protein sequence ID" value="CAL8136616.1"/>
    <property type="molecule type" value="Genomic_DNA"/>
</dbReference>
<keyword evidence="1" id="KW-0812">Transmembrane</keyword>
<gene>
    <name evidence="2" type="ORF">ODALV1_LOCUS26529</name>
</gene>
<dbReference type="Proteomes" id="UP001642540">
    <property type="component" value="Unassembled WGS sequence"/>
</dbReference>
<keyword evidence="1" id="KW-1133">Transmembrane helix</keyword>
<evidence type="ECO:0000313" key="2">
    <source>
        <dbReference type="EMBL" id="CAL8136616.1"/>
    </source>
</evidence>
<reference evidence="2 3" key="1">
    <citation type="submission" date="2024-08" db="EMBL/GenBank/DDBJ databases">
        <authorList>
            <person name="Cucini C."/>
            <person name="Frati F."/>
        </authorList>
    </citation>
    <scope>NUCLEOTIDE SEQUENCE [LARGE SCALE GENOMIC DNA]</scope>
</reference>
<keyword evidence="3" id="KW-1185">Reference proteome</keyword>
<sequence length="216" mass="23937">MNLSPTHIQVFLNVLYILSSGIKMAFLLGAYVLVTAVELVSGLVASTWTAFFNEKKGNEWTYGIFVVYFLFSLLISGVIGRQTCCRRQNSNLDYTAALDGITGISTIVTMFLFLGLYYYNVKVLNQKGFNNVILYSGFVYAVALALVILLVITSCMVENEPNKGRYKTPKNFTPGSVDASIACMVEHRRNNPIQKTYTLYSYGPSGDGSSFKVQMG</sequence>
<feature type="transmembrane region" description="Helical" evidence="1">
    <location>
        <begin position="132"/>
        <end position="157"/>
    </location>
</feature>
<accession>A0ABP1RVG0</accession>
<feature type="transmembrane region" description="Helical" evidence="1">
    <location>
        <begin position="60"/>
        <end position="79"/>
    </location>
</feature>
<name>A0ABP1RVG0_9HEXA</name>
<keyword evidence="1" id="KW-0472">Membrane</keyword>
<organism evidence="2 3">
    <name type="scientific">Orchesella dallaii</name>
    <dbReference type="NCBI Taxonomy" id="48710"/>
    <lineage>
        <taxon>Eukaryota</taxon>
        <taxon>Metazoa</taxon>
        <taxon>Ecdysozoa</taxon>
        <taxon>Arthropoda</taxon>
        <taxon>Hexapoda</taxon>
        <taxon>Collembola</taxon>
        <taxon>Entomobryomorpha</taxon>
        <taxon>Entomobryoidea</taxon>
        <taxon>Orchesellidae</taxon>
        <taxon>Orchesellinae</taxon>
        <taxon>Orchesella</taxon>
    </lineage>
</organism>
<feature type="transmembrane region" description="Helical" evidence="1">
    <location>
        <begin position="100"/>
        <end position="120"/>
    </location>
</feature>
<evidence type="ECO:0000313" key="3">
    <source>
        <dbReference type="Proteomes" id="UP001642540"/>
    </source>
</evidence>
<comment type="caution">
    <text evidence="2">The sequence shown here is derived from an EMBL/GenBank/DDBJ whole genome shotgun (WGS) entry which is preliminary data.</text>
</comment>
<evidence type="ECO:0000256" key="1">
    <source>
        <dbReference type="SAM" id="Phobius"/>
    </source>
</evidence>
<protein>
    <recommendedName>
        <fullName evidence="4">MARVEL domain-containing protein</fullName>
    </recommendedName>
</protein>
<evidence type="ECO:0008006" key="4">
    <source>
        <dbReference type="Google" id="ProtNLM"/>
    </source>
</evidence>
<proteinExistence type="predicted"/>